<dbReference type="RefSeq" id="WP_009836414.1">
    <property type="nucleotide sequence ID" value="NZ_AAOH01000001.1"/>
</dbReference>
<organism evidence="2 3">
    <name type="scientific">Pseudoalteromonas tunicata D2</name>
    <dbReference type="NCBI Taxonomy" id="87626"/>
    <lineage>
        <taxon>Bacteria</taxon>
        <taxon>Pseudomonadati</taxon>
        <taxon>Pseudomonadota</taxon>
        <taxon>Gammaproteobacteria</taxon>
        <taxon>Alteromonadales</taxon>
        <taxon>Pseudoalteromonadaceae</taxon>
        <taxon>Pseudoalteromonas</taxon>
    </lineage>
</organism>
<evidence type="ECO:0000256" key="1">
    <source>
        <dbReference type="SAM" id="SignalP"/>
    </source>
</evidence>
<feature type="signal peptide" evidence="1">
    <location>
        <begin position="1"/>
        <end position="24"/>
    </location>
</feature>
<comment type="caution">
    <text evidence="2">The sequence shown here is derived from an EMBL/GenBank/DDBJ whole genome shotgun (WGS) entry which is preliminary data.</text>
</comment>
<evidence type="ECO:0008006" key="4">
    <source>
        <dbReference type="Google" id="ProtNLM"/>
    </source>
</evidence>
<evidence type="ECO:0000313" key="2">
    <source>
        <dbReference type="EMBL" id="EAR30113.1"/>
    </source>
</evidence>
<proteinExistence type="predicted"/>
<dbReference type="AlphaFoldDB" id="A4C3I1"/>
<protein>
    <recommendedName>
        <fullName evidence="4">Orphan protein</fullName>
    </recommendedName>
</protein>
<feature type="chain" id="PRO_5002666915" description="Orphan protein" evidence="1">
    <location>
        <begin position="25"/>
        <end position="168"/>
    </location>
</feature>
<dbReference type="STRING" id="87626.PTD2_01051"/>
<gene>
    <name evidence="2" type="ORF">PTD2_01051</name>
</gene>
<keyword evidence="1" id="KW-0732">Signal</keyword>
<name>A4C3I1_9GAMM</name>
<dbReference type="PROSITE" id="PS51257">
    <property type="entry name" value="PROKAR_LIPOPROTEIN"/>
    <property type="match status" value="1"/>
</dbReference>
<reference evidence="2 3" key="1">
    <citation type="submission" date="2006-02" db="EMBL/GenBank/DDBJ databases">
        <authorList>
            <person name="Moran M.A."/>
            <person name="Kjelleberg S."/>
            <person name="Egan S."/>
            <person name="Saunders N."/>
            <person name="Thomas T."/>
            <person name="Ferriera S."/>
            <person name="Johnson J."/>
            <person name="Kravitz S."/>
            <person name="Halpern A."/>
            <person name="Remington K."/>
            <person name="Beeson K."/>
            <person name="Tran B."/>
            <person name="Rogers Y.-H."/>
            <person name="Friedman R."/>
            <person name="Venter J.C."/>
        </authorList>
    </citation>
    <scope>NUCLEOTIDE SEQUENCE [LARGE SCALE GENOMIC DNA]</scope>
    <source>
        <strain evidence="2 3">D2</strain>
    </source>
</reference>
<sequence>MKHIQKSFIVFLVALFTGCQTLPAAVIPISASASVEIIEAPAQIACGPKDLLHQYTITIGGNGADYFALKNCSPQECMGQAKITDITFQRTEDRESEGFWLSLNHQFEMVADIELAVAGKVHHSKVTHQFRSSAIVDYICRNVAYQMPRLKQKIDKELKNAVLQYTLL</sequence>
<accession>A4C3I1</accession>
<dbReference type="EMBL" id="AAOH01000001">
    <property type="protein sequence ID" value="EAR30113.1"/>
    <property type="molecule type" value="Genomic_DNA"/>
</dbReference>
<keyword evidence="3" id="KW-1185">Reference proteome</keyword>
<dbReference type="Proteomes" id="UP000006201">
    <property type="component" value="Unassembled WGS sequence"/>
</dbReference>
<dbReference type="HOGENOM" id="CLU_1585119_0_0_6"/>
<evidence type="ECO:0000313" key="3">
    <source>
        <dbReference type="Proteomes" id="UP000006201"/>
    </source>
</evidence>